<name>A0A2K9ACU4_9GAMM</name>
<evidence type="ECO:0000259" key="11">
    <source>
        <dbReference type="PROSITE" id="PS52015"/>
    </source>
</evidence>
<keyword evidence="13" id="KW-1185">Reference proteome</keyword>
<evidence type="ECO:0000256" key="6">
    <source>
        <dbReference type="ARBA" id="ARBA00022692"/>
    </source>
</evidence>
<dbReference type="PROSITE" id="PS52015">
    <property type="entry name" value="TONB_CTD"/>
    <property type="match status" value="1"/>
</dbReference>
<dbReference type="InterPro" id="IPR003538">
    <property type="entry name" value="TonB"/>
</dbReference>
<dbReference type="InterPro" id="IPR051045">
    <property type="entry name" value="TonB-dependent_transducer"/>
</dbReference>
<dbReference type="RefSeq" id="WP_106646084.1">
    <property type="nucleotide sequence ID" value="NZ_BMGO01000002.1"/>
</dbReference>
<dbReference type="GO" id="GO:0055085">
    <property type="term" value="P:transmembrane transport"/>
    <property type="evidence" value="ECO:0007669"/>
    <property type="project" value="InterPro"/>
</dbReference>
<dbReference type="Proteomes" id="UP000232693">
    <property type="component" value="Chromosome"/>
</dbReference>
<keyword evidence="10" id="KW-0735">Signal-anchor</keyword>
<dbReference type="KEGG" id="kpd:CW740_02705"/>
<dbReference type="PANTHER" id="PTHR33446:SF14">
    <property type="entry name" value="PROTEIN TONB"/>
    <property type="match status" value="1"/>
</dbReference>
<dbReference type="PANTHER" id="PTHR33446">
    <property type="entry name" value="PROTEIN TONB-RELATED"/>
    <property type="match status" value="1"/>
</dbReference>
<dbReference type="Gene3D" id="3.30.1150.10">
    <property type="match status" value="1"/>
</dbReference>
<reference evidence="12 13" key="1">
    <citation type="submission" date="2017-12" db="EMBL/GenBank/DDBJ databases">
        <title>Kangiella profundi FT102 completed genome.</title>
        <authorList>
            <person name="Xu J."/>
            <person name="Wang J."/>
            <person name="Lu Y."/>
        </authorList>
    </citation>
    <scope>NUCLEOTIDE SEQUENCE [LARGE SCALE GENOMIC DNA]</scope>
    <source>
        <strain evidence="12 13">FT102</strain>
    </source>
</reference>
<evidence type="ECO:0000256" key="3">
    <source>
        <dbReference type="ARBA" id="ARBA00022448"/>
    </source>
</evidence>
<dbReference type="NCBIfam" id="TIGR01352">
    <property type="entry name" value="tonB_Cterm"/>
    <property type="match status" value="1"/>
</dbReference>
<gene>
    <name evidence="12" type="ORF">CW740_02705</name>
</gene>
<evidence type="ECO:0000256" key="8">
    <source>
        <dbReference type="ARBA" id="ARBA00022989"/>
    </source>
</evidence>
<accession>A0A2K9ACU4</accession>
<evidence type="ECO:0000256" key="5">
    <source>
        <dbReference type="ARBA" id="ARBA00022519"/>
    </source>
</evidence>
<dbReference type="Pfam" id="PF03544">
    <property type="entry name" value="TonB_C"/>
    <property type="match status" value="1"/>
</dbReference>
<evidence type="ECO:0000256" key="4">
    <source>
        <dbReference type="ARBA" id="ARBA00022475"/>
    </source>
</evidence>
<dbReference type="AlphaFoldDB" id="A0A2K9ACU4"/>
<dbReference type="GO" id="GO:0030288">
    <property type="term" value="C:outer membrane-bounded periplasmic space"/>
    <property type="evidence" value="ECO:0007669"/>
    <property type="project" value="InterPro"/>
</dbReference>
<keyword evidence="4 10" id="KW-1003">Cell membrane</keyword>
<dbReference type="InterPro" id="IPR037682">
    <property type="entry name" value="TonB_C"/>
</dbReference>
<proteinExistence type="inferred from homology"/>
<dbReference type="GO" id="GO:0015031">
    <property type="term" value="P:protein transport"/>
    <property type="evidence" value="ECO:0007669"/>
    <property type="project" value="UniProtKB-UniRule"/>
</dbReference>
<evidence type="ECO:0000256" key="10">
    <source>
        <dbReference type="RuleBase" id="RU362123"/>
    </source>
</evidence>
<dbReference type="OrthoDB" id="1628901at2"/>
<dbReference type="PRINTS" id="PR01374">
    <property type="entry name" value="TONBPROTEIN"/>
</dbReference>
<comment type="function">
    <text evidence="10">Interacts with outer membrane receptor proteins that carry out high-affinity binding and energy dependent uptake into the periplasmic space of specific substrates. It could act to transduce energy from the cytoplasmic membrane to specific energy-requiring processes in the outer membrane, resulting in the release into the periplasm of ligands bound by these outer membrane proteins.</text>
</comment>
<dbReference type="GO" id="GO:0015891">
    <property type="term" value="P:siderophore transport"/>
    <property type="evidence" value="ECO:0007669"/>
    <property type="project" value="InterPro"/>
</dbReference>
<keyword evidence="3 10" id="KW-0813">Transport</keyword>
<keyword evidence="7 10" id="KW-0653">Protein transport</keyword>
<feature type="domain" description="TonB C-terminal" evidence="11">
    <location>
        <begin position="110"/>
        <end position="203"/>
    </location>
</feature>
<evidence type="ECO:0000313" key="13">
    <source>
        <dbReference type="Proteomes" id="UP000232693"/>
    </source>
</evidence>
<evidence type="ECO:0000256" key="2">
    <source>
        <dbReference type="ARBA" id="ARBA00006555"/>
    </source>
</evidence>
<protein>
    <recommendedName>
        <fullName evidence="10">Protein TonB</fullName>
    </recommendedName>
</protein>
<keyword evidence="9" id="KW-0472">Membrane</keyword>
<dbReference type="GO" id="GO:0031992">
    <property type="term" value="F:energy transducer activity"/>
    <property type="evidence" value="ECO:0007669"/>
    <property type="project" value="InterPro"/>
</dbReference>
<evidence type="ECO:0000256" key="7">
    <source>
        <dbReference type="ARBA" id="ARBA00022927"/>
    </source>
</evidence>
<dbReference type="GO" id="GO:0005886">
    <property type="term" value="C:plasma membrane"/>
    <property type="evidence" value="ECO:0007669"/>
    <property type="project" value="UniProtKB-SubCell"/>
</dbReference>
<keyword evidence="6" id="KW-0812">Transmembrane</keyword>
<keyword evidence="5 10" id="KW-0997">Cell inner membrane</keyword>
<dbReference type="EMBL" id="CP025120">
    <property type="protein sequence ID" value="AUD78206.1"/>
    <property type="molecule type" value="Genomic_DNA"/>
</dbReference>
<sequence length="203" mass="22065">MKIISASIIGLIITAILILLMSQLINGDHQVPKKEEVVTLVDIPLPPEKEPKTNRLPKPQPPAVAPSAGDAVPLRTSTLDTPDIPTVDFEPVDVAFPAQVIGAPAPHELLDSRSALPLFQAQPNYPITAASQGIEGWVLLQYDVDTSGTLSNIKVVDSQPRRTFDKEAVAALKKWRFRPAMDNGQPLAVKGQTVKIEFNLEQQ</sequence>
<evidence type="ECO:0000313" key="12">
    <source>
        <dbReference type="EMBL" id="AUD78206.1"/>
    </source>
</evidence>
<evidence type="ECO:0000256" key="1">
    <source>
        <dbReference type="ARBA" id="ARBA00004383"/>
    </source>
</evidence>
<comment type="subcellular location">
    <subcellularLocation>
        <location evidence="1 10">Cell inner membrane</location>
        <topology evidence="1 10">Single-pass membrane protein</topology>
        <orientation evidence="1 10">Periplasmic side</orientation>
    </subcellularLocation>
</comment>
<dbReference type="SUPFAM" id="SSF74653">
    <property type="entry name" value="TolA/TonB C-terminal domain"/>
    <property type="match status" value="1"/>
</dbReference>
<dbReference type="InterPro" id="IPR006260">
    <property type="entry name" value="TonB/TolA_C"/>
</dbReference>
<evidence type="ECO:0000256" key="9">
    <source>
        <dbReference type="ARBA" id="ARBA00023136"/>
    </source>
</evidence>
<keyword evidence="8" id="KW-1133">Transmembrane helix</keyword>
<organism evidence="12 13">
    <name type="scientific">Kangiella profundi</name>
    <dbReference type="NCBI Taxonomy" id="1561924"/>
    <lineage>
        <taxon>Bacteria</taxon>
        <taxon>Pseudomonadati</taxon>
        <taxon>Pseudomonadota</taxon>
        <taxon>Gammaproteobacteria</taxon>
        <taxon>Kangiellales</taxon>
        <taxon>Kangiellaceae</taxon>
        <taxon>Kangiella</taxon>
    </lineage>
</organism>
<comment type="similarity">
    <text evidence="2 10">Belongs to the TonB family.</text>
</comment>